<evidence type="ECO:0000313" key="4">
    <source>
        <dbReference type="EMBL" id="TDS81081.1"/>
    </source>
</evidence>
<dbReference type="OrthoDB" id="2639622at2"/>
<dbReference type="GO" id="GO:0016747">
    <property type="term" value="F:acyltransferase activity, transferring groups other than amino-acyl groups"/>
    <property type="evidence" value="ECO:0007669"/>
    <property type="project" value="InterPro"/>
</dbReference>
<evidence type="ECO:0000259" key="3">
    <source>
        <dbReference type="PROSITE" id="PS51186"/>
    </source>
</evidence>
<evidence type="ECO:0000256" key="1">
    <source>
        <dbReference type="ARBA" id="ARBA00022679"/>
    </source>
</evidence>
<keyword evidence="2" id="KW-0012">Acyltransferase</keyword>
<dbReference type="PANTHER" id="PTHR43877:SF1">
    <property type="entry name" value="ACETYLTRANSFERASE"/>
    <property type="match status" value="1"/>
</dbReference>
<dbReference type="EMBL" id="SOAM01000001">
    <property type="protein sequence ID" value="TDS81081.1"/>
    <property type="molecule type" value="Genomic_DNA"/>
</dbReference>
<comment type="caution">
    <text evidence="4">The sequence shown here is derived from an EMBL/GenBank/DDBJ whole genome shotgun (WGS) entry which is preliminary data.</text>
</comment>
<dbReference type="AlphaFoldDB" id="A0A4R7FT67"/>
<dbReference type="Gene3D" id="3.40.630.30">
    <property type="match status" value="1"/>
</dbReference>
<dbReference type="Proteomes" id="UP000295344">
    <property type="component" value="Unassembled WGS sequence"/>
</dbReference>
<name>A0A4R7FT67_9MICO</name>
<keyword evidence="4" id="KW-0687">Ribonucleoprotein</keyword>
<dbReference type="InterPro" id="IPR000182">
    <property type="entry name" value="GNAT_dom"/>
</dbReference>
<sequence>MAPASLRTASSNDVEALIEFWAVAGENDARPVDSAHATHQLLARDPDAVIVAERDHVLVGTVIAGWDGWRAHLYRLAVHPDHRRQGIGHLLLDAAERHLLTLGATRFDAMVLDGNELGASAWRARGYSPQHEWRRWVRPV</sequence>
<keyword evidence="4" id="KW-0689">Ribosomal protein</keyword>
<protein>
    <submittedName>
        <fullName evidence="4">Ribosomal protein S18 acetylase RimI-like enzyme</fullName>
    </submittedName>
</protein>
<dbReference type="InterPro" id="IPR016181">
    <property type="entry name" value="Acyl_CoA_acyltransferase"/>
</dbReference>
<evidence type="ECO:0000256" key="2">
    <source>
        <dbReference type="ARBA" id="ARBA00023315"/>
    </source>
</evidence>
<dbReference type="PANTHER" id="PTHR43877">
    <property type="entry name" value="AMINOALKYLPHOSPHONATE N-ACETYLTRANSFERASE-RELATED-RELATED"/>
    <property type="match status" value="1"/>
</dbReference>
<proteinExistence type="predicted"/>
<dbReference type="InterPro" id="IPR050832">
    <property type="entry name" value="Bact_Acetyltransf"/>
</dbReference>
<feature type="domain" description="N-acetyltransferase" evidence="3">
    <location>
        <begin position="4"/>
        <end position="140"/>
    </location>
</feature>
<organism evidence="4 5">
    <name type="scientific">Amnibacterium kyonggiense</name>
    <dbReference type="NCBI Taxonomy" id="595671"/>
    <lineage>
        <taxon>Bacteria</taxon>
        <taxon>Bacillati</taxon>
        <taxon>Actinomycetota</taxon>
        <taxon>Actinomycetes</taxon>
        <taxon>Micrococcales</taxon>
        <taxon>Microbacteriaceae</taxon>
        <taxon>Amnibacterium</taxon>
    </lineage>
</organism>
<dbReference type="SUPFAM" id="SSF55729">
    <property type="entry name" value="Acyl-CoA N-acyltransferases (Nat)"/>
    <property type="match status" value="1"/>
</dbReference>
<dbReference type="PROSITE" id="PS51186">
    <property type="entry name" value="GNAT"/>
    <property type="match status" value="1"/>
</dbReference>
<evidence type="ECO:0000313" key="5">
    <source>
        <dbReference type="Proteomes" id="UP000295344"/>
    </source>
</evidence>
<reference evidence="4 5" key="1">
    <citation type="submission" date="2019-03" db="EMBL/GenBank/DDBJ databases">
        <title>Genomic Encyclopedia of Archaeal and Bacterial Type Strains, Phase II (KMG-II): from individual species to whole genera.</title>
        <authorList>
            <person name="Goeker M."/>
        </authorList>
    </citation>
    <scope>NUCLEOTIDE SEQUENCE [LARGE SCALE GENOMIC DNA]</scope>
    <source>
        <strain evidence="4 5">DSM 24782</strain>
    </source>
</reference>
<gene>
    <name evidence="4" type="ORF">CLV52_1655</name>
</gene>
<dbReference type="Pfam" id="PF00583">
    <property type="entry name" value="Acetyltransf_1"/>
    <property type="match status" value="1"/>
</dbReference>
<keyword evidence="1" id="KW-0808">Transferase</keyword>
<accession>A0A4R7FT67</accession>
<dbReference type="GO" id="GO:0005840">
    <property type="term" value="C:ribosome"/>
    <property type="evidence" value="ECO:0007669"/>
    <property type="project" value="UniProtKB-KW"/>
</dbReference>
<keyword evidence="5" id="KW-1185">Reference proteome</keyword>
<dbReference type="CDD" id="cd04301">
    <property type="entry name" value="NAT_SF"/>
    <property type="match status" value="1"/>
</dbReference>